<evidence type="ECO:0000256" key="1">
    <source>
        <dbReference type="SAM" id="Phobius"/>
    </source>
</evidence>
<keyword evidence="3" id="KW-1185">Reference proteome</keyword>
<feature type="transmembrane region" description="Helical" evidence="1">
    <location>
        <begin position="152"/>
        <end position="169"/>
    </location>
</feature>
<evidence type="ECO:0000313" key="3">
    <source>
        <dbReference type="Proteomes" id="UP000198625"/>
    </source>
</evidence>
<protein>
    <submittedName>
        <fullName evidence="2">Inner membrane protein</fullName>
    </submittedName>
</protein>
<dbReference type="InterPro" id="IPR053170">
    <property type="entry name" value="Transcription_regulator"/>
</dbReference>
<dbReference type="Proteomes" id="UP000198625">
    <property type="component" value="Unassembled WGS sequence"/>
</dbReference>
<dbReference type="Pfam" id="PF04307">
    <property type="entry name" value="YdjM"/>
    <property type="match status" value="1"/>
</dbReference>
<keyword evidence="1" id="KW-1133">Transmembrane helix</keyword>
<accession>A0A1H3S381</accession>
<evidence type="ECO:0000313" key="2">
    <source>
        <dbReference type="EMBL" id="SDZ32382.1"/>
    </source>
</evidence>
<dbReference type="InterPro" id="IPR007404">
    <property type="entry name" value="YdjM-like"/>
</dbReference>
<sequence length="316" mass="36375">MDPVTHGIIGLGIAALSGQPLSIENPLVVGVTLGAIAPDLDVVVKYWGNYQYLKHHRGVSHSIVGLVGISLIITFGLSLFYKEASFLNLLLWVFLGSASHTFFDILNSYGVRPLLPFNNRKLVAGILMLYDPFITVLSLGLIFVNVDRATKILATIILVSLYISFRILIKNRVKKILDNRYKISERKDKLYVLPALMNFFKWDFIIQTKKYNIVGQINFITNKVKIRKKLIKPNNKLIKKAYRTELGRYFREFSPVTHVEIVEQDTNIELKITDLRFYLRNNFMHHVTIVFDENNQVIEEAFHPYKYDNRIVVQSA</sequence>
<gene>
    <name evidence="2" type="ORF">SAMN05660462_02691</name>
</gene>
<name>A0A1H3S381_9FIRM</name>
<proteinExistence type="predicted"/>
<keyword evidence="1" id="KW-0472">Membrane</keyword>
<dbReference type="PANTHER" id="PTHR40031:SF1">
    <property type="entry name" value="MEMBRANE-BOUND METAL-DEPENDENT HYDROLASE"/>
    <property type="match status" value="1"/>
</dbReference>
<feature type="transmembrane region" description="Helical" evidence="1">
    <location>
        <begin position="63"/>
        <end position="81"/>
    </location>
</feature>
<feature type="transmembrane region" description="Helical" evidence="1">
    <location>
        <begin position="87"/>
        <end position="110"/>
    </location>
</feature>
<keyword evidence="1" id="KW-0812">Transmembrane</keyword>
<dbReference type="EMBL" id="FNQE01000035">
    <property type="protein sequence ID" value="SDZ32382.1"/>
    <property type="molecule type" value="Genomic_DNA"/>
</dbReference>
<dbReference type="AlphaFoldDB" id="A0A1H3S381"/>
<feature type="transmembrane region" description="Helical" evidence="1">
    <location>
        <begin position="122"/>
        <end position="146"/>
    </location>
</feature>
<reference evidence="3" key="1">
    <citation type="submission" date="2016-10" db="EMBL/GenBank/DDBJ databases">
        <authorList>
            <person name="Varghese N."/>
            <person name="Submissions S."/>
        </authorList>
    </citation>
    <scope>NUCLEOTIDE SEQUENCE [LARGE SCALE GENOMIC DNA]</scope>
    <source>
        <strain evidence="3">DSM 21650</strain>
    </source>
</reference>
<organism evidence="2 3">
    <name type="scientific">Proteiniborus ethanoligenes</name>
    <dbReference type="NCBI Taxonomy" id="415015"/>
    <lineage>
        <taxon>Bacteria</taxon>
        <taxon>Bacillati</taxon>
        <taxon>Bacillota</taxon>
        <taxon>Clostridia</taxon>
        <taxon>Eubacteriales</taxon>
        <taxon>Proteiniborus</taxon>
    </lineage>
</organism>
<dbReference type="RefSeq" id="WP_091732318.1">
    <property type="nucleotide sequence ID" value="NZ_FNQE01000035.1"/>
</dbReference>
<dbReference type="PANTHER" id="PTHR40031">
    <property type="entry name" value="HYPOTHETICAL MEMBRANE SPANNING PROTEIN"/>
    <property type="match status" value="1"/>
</dbReference>
<dbReference type="OrthoDB" id="245523at2"/>
<dbReference type="STRING" id="415015.SAMN05660462_02691"/>